<accession>A0ABX0CDB6</accession>
<comment type="similarity">
    <text evidence="1 3">Belongs to the PemK/MazF family.</text>
</comment>
<sequence length="129" mass="14566">MATRGRRLRRPCRTGGDVNGFRRGDVVAADLDPSAGHEQRKRRYLLVVSNDRYNQLCNLTMTCPITSRDNGYPLHLSVHPISTSHSIEGFVQTEQLKALDLKARNAEIIGYVPDDEMKHVIEYVMASLI</sequence>
<keyword evidence="2" id="KW-1277">Toxin-antitoxin system</keyword>
<comment type="function">
    <text evidence="3">Toxic component of a type II toxin-antitoxin (TA) system.</text>
</comment>
<organism evidence="4 5">
    <name type="scientific">Bifidobacterium saimiriisciurei</name>
    <dbReference type="NCBI Taxonomy" id="2661627"/>
    <lineage>
        <taxon>Bacteria</taxon>
        <taxon>Bacillati</taxon>
        <taxon>Actinomycetota</taxon>
        <taxon>Actinomycetes</taxon>
        <taxon>Bifidobacteriales</taxon>
        <taxon>Bifidobacteriaceae</taxon>
        <taxon>Bifidobacterium</taxon>
    </lineage>
</organism>
<dbReference type="Pfam" id="PF02452">
    <property type="entry name" value="PemK_toxin"/>
    <property type="match status" value="1"/>
</dbReference>
<protein>
    <recommendedName>
        <fullName evidence="3">mRNA interferase</fullName>
        <ecNumber evidence="3">3.1.-.-</ecNumber>
    </recommendedName>
</protein>
<dbReference type="InterPro" id="IPR011067">
    <property type="entry name" value="Plasmid_toxin/cell-grow_inhib"/>
</dbReference>
<keyword evidence="5" id="KW-1185">Reference proteome</keyword>
<keyword evidence="3" id="KW-0540">Nuclease</keyword>
<evidence type="ECO:0000256" key="3">
    <source>
        <dbReference type="PIRNR" id="PIRNR033490"/>
    </source>
</evidence>
<keyword evidence="3" id="KW-0255">Endonuclease</keyword>
<proteinExistence type="inferred from homology"/>
<gene>
    <name evidence="4" type="ORF">GFD18_06990</name>
</gene>
<keyword evidence="3" id="KW-0378">Hydrolase</keyword>
<dbReference type="EC" id="3.1.-.-" evidence="3"/>
<evidence type="ECO:0000313" key="4">
    <source>
        <dbReference type="EMBL" id="NEH11830.1"/>
    </source>
</evidence>
<dbReference type="SUPFAM" id="SSF50118">
    <property type="entry name" value="Cell growth inhibitor/plasmid maintenance toxic component"/>
    <property type="match status" value="1"/>
</dbReference>
<evidence type="ECO:0000313" key="5">
    <source>
        <dbReference type="Proteomes" id="UP000475155"/>
    </source>
</evidence>
<dbReference type="Proteomes" id="UP000475155">
    <property type="component" value="Unassembled WGS sequence"/>
</dbReference>
<reference evidence="4 5" key="1">
    <citation type="submission" date="2019-10" db="EMBL/GenBank/DDBJ databases">
        <title>Bifidobacterium from non-human primates.</title>
        <authorList>
            <person name="Modesto M."/>
        </authorList>
    </citation>
    <scope>NUCLEOTIDE SEQUENCE [LARGE SCALE GENOMIC DNA]</scope>
    <source>
        <strain evidence="4 5">SMA1</strain>
    </source>
</reference>
<evidence type="ECO:0000256" key="2">
    <source>
        <dbReference type="ARBA" id="ARBA00022649"/>
    </source>
</evidence>
<dbReference type="Gene3D" id="2.30.30.110">
    <property type="match status" value="1"/>
</dbReference>
<dbReference type="InterPro" id="IPR003477">
    <property type="entry name" value="PemK-like"/>
</dbReference>
<name>A0ABX0CDB6_9BIFI</name>
<dbReference type="EMBL" id="WHZU01000010">
    <property type="protein sequence ID" value="NEH11830.1"/>
    <property type="molecule type" value="Genomic_DNA"/>
</dbReference>
<dbReference type="PANTHER" id="PTHR33988">
    <property type="entry name" value="ENDORIBONUCLEASE MAZF-RELATED"/>
    <property type="match status" value="1"/>
</dbReference>
<dbReference type="PIRSF" id="PIRSF033490">
    <property type="entry name" value="MazF"/>
    <property type="match status" value="1"/>
</dbReference>
<dbReference type="PANTHER" id="PTHR33988:SF3">
    <property type="entry name" value="ENDORIBONUCLEASE TOXIN CHPB-RELATED"/>
    <property type="match status" value="1"/>
</dbReference>
<evidence type="ECO:0000256" key="1">
    <source>
        <dbReference type="ARBA" id="ARBA00007521"/>
    </source>
</evidence>
<comment type="caution">
    <text evidence="4">The sequence shown here is derived from an EMBL/GenBank/DDBJ whole genome shotgun (WGS) entry which is preliminary data.</text>
</comment>